<dbReference type="Gene3D" id="3.30.565.10">
    <property type="entry name" value="Histidine kinase-like ATPase, C-terminal domain"/>
    <property type="match status" value="1"/>
</dbReference>
<dbReference type="SUPFAM" id="SSF55785">
    <property type="entry name" value="PYP-like sensor domain (PAS domain)"/>
    <property type="match status" value="1"/>
</dbReference>
<dbReference type="EC" id="2.7.13.3" evidence="2"/>
<name>A0A7S8EDA5_9CHLR</name>
<dbReference type="PANTHER" id="PTHR43547">
    <property type="entry name" value="TWO-COMPONENT HISTIDINE KINASE"/>
    <property type="match status" value="1"/>
</dbReference>
<dbReference type="InterPro" id="IPR036890">
    <property type="entry name" value="HATPase_C_sf"/>
</dbReference>
<keyword evidence="5" id="KW-0902">Two-component regulatory system</keyword>
<accession>A0A7S8EDA5</accession>
<comment type="catalytic activity">
    <reaction evidence="1">
        <text>ATP + protein L-histidine = ADP + protein N-phospho-L-histidine.</text>
        <dbReference type="EC" id="2.7.13.3"/>
    </reaction>
</comment>
<evidence type="ECO:0000256" key="1">
    <source>
        <dbReference type="ARBA" id="ARBA00000085"/>
    </source>
</evidence>
<dbReference type="InterPro" id="IPR004358">
    <property type="entry name" value="Sig_transdc_His_kin-like_C"/>
</dbReference>
<dbReference type="PANTHER" id="PTHR43547:SF2">
    <property type="entry name" value="HYBRID SIGNAL TRANSDUCTION HISTIDINE KINASE C"/>
    <property type="match status" value="1"/>
</dbReference>
<sequence length="379" mass="43163">MADVLDLQLVLDGIGHAVLIFAADGRLILHNRAAGTLLGNDLRVIRSEGWPLAEALFDTGIVEDENKLAAVRKRMLQAVEPQRFHIFRSGEYIPCWASSVVGADGSIYTMLTLDVADWGAVGQVLGRFRDEMRESVSTTIGHIDLIQRTLSQHAENGDGAEARIARRIGGFTRLIANHMSRADRFMMLLERLESLRTGEIRQIIRQDRRKIDFIDFMEDFMEALYETRLLDPETENQADYLARIELELPDELVIKGVPRYVRYALQELLRNAIMYSLAGTPIRVRARTRQTTAQIEVIDEGYGIRESEWLRVFNPFERARQPQIISEFGYGLCLYLCKHEIEAMNGQLWFTSEENVGTTFCINLPLWSSSSSYSSDNEP</sequence>
<evidence type="ECO:0000256" key="5">
    <source>
        <dbReference type="ARBA" id="ARBA00023012"/>
    </source>
</evidence>
<evidence type="ECO:0000259" key="6">
    <source>
        <dbReference type="PROSITE" id="PS50109"/>
    </source>
</evidence>
<dbReference type="KEGG" id="pmet:G4Y79_10945"/>
<evidence type="ECO:0000256" key="2">
    <source>
        <dbReference type="ARBA" id="ARBA00012438"/>
    </source>
</evidence>
<dbReference type="SUPFAM" id="SSF55874">
    <property type="entry name" value="ATPase domain of HSP90 chaperone/DNA topoisomerase II/histidine kinase"/>
    <property type="match status" value="1"/>
</dbReference>
<gene>
    <name evidence="7" type="ORF">G4Y79_10945</name>
</gene>
<feature type="domain" description="Histidine kinase" evidence="6">
    <location>
        <begin position="127"/>
        <end position="368"/>
    </location>
</feature>
<dbReference type="InterPro" id="IPR003594">
    <property type="entry name" value="HATPase_dom"/>
</dbReference>
<evidence type="ECO:0000256" key="4">
    <source>
        <dbReference type="ARBA" id="ARBA00022777"/>
    </source>
</evidence>
<evidence type="ECO:0000256" key="3">
    <source>
        <dbReference type="ARBA" id="ARBA00022553"/>
    </source>
</evidence>
<keyword evidence="4" id="KW-0808">Transferase</keyword>
<keyword evidence="3" id="KW-0597">Phosphoprotein</keyword>
<dbReference type="InterPro" id="IPR005467">
    <property type="entry name" value="His_kinase_dom"/>
</dbReference>
<evidence type="ECO:0000313" key="8">
    <source>
        <dbReference type="Proteomes" id="UP000594468"/>
    </source>
</evidence>
<dbReference type="AlphaFoldDB" id="A0A7S8EDA5"/>
<dbReference type="RefSeq" id="WP_195172920.1">
    <property type="nucleotide sequence ID" value="NZ_CP062983.1"/>
</dbReference>
<evidence type="ECO:0000313" key="7">
    <source>
        <dbReference type="EMBL" id="QPC84857.1"/>
    </source>
</evidence>
<dbReference type="EMBL" id="CP062983">
    <property type="protein sequence ID" value="QPC84857.1"/>
    <property type="molecule type" value="Genomic_DNA"/>
</dbReference>
<dbReference type="Pfam" id="PF02518">
    <property type="entry name" value="HATPase_c"/>
    <property type="match status" value="1"/>
</dbReference>
<dbReference type="GO" id="GO:0000155">
    <property type="term" value="F:phosphorelay sensor kinase activity"/>
    <property type="evidence" value="ECO:0007669"/>
    <property type="project" value="TreeGrafter"/>
</dbReference>
<dbReference type="PROSITE" id="PS50109">
    <property type="entry name" value="HIS_KIN"/>
    <property type="match status" value="1"/>
</dbReference>
<dbReference type="SMART" id="SM00387">
    <property type="entry name" value="HATPase_c"/>
    <property type="match status" value="1"/>
</dbReference>
<keyword evidence="4" id="KW-0418">Kinase</keyword>
<dbReference type="CDD" id="cd00075">
    <property type="entry name" value="HATPase"/>
    <property type="match status" value="1"/>
</dbReference>
<keyword evidence="8" id="KW-1185">Reference proteome</keyword>
<dbReference type="PRINTS" id="PR00344">
    <property type="entry name" value="BCTRLSENSOR"/>
</dbReference>
<dbReference type="Proteomes" id="UP000594468">
    <property type="component" value="Chromosome"/>
</dbReference>
<reference evidence="7 8" key="1">
    <citation type="submission" date="2020-02" db="EMBL/GenBank/DDBJ databases">
        <authorList>
            <person name="Zheng R.K."/>
            <person name="Sun C.M."/>
        </authorList>
    </citation>
    <scope>NUCLEOTIDE SEQUENCE [LARGE SCALE GENOMIC DNA]</scope>
    <source>
        <strain evidence="8">rifampicinis</strain>
    </source>
</reference>
<dbReference type="InterPro" id="IPR035965">
    <property type="entry name" value="PAS-like_dom_sf"/>
</dbReference>
<proteinExistence type="predicted"/>
<organism evidence="7 8">
    <name type="scientific">Phototrophicus methaneseepsis</name>
    <dbReference type="NCBI Taxonomy" id="2710758"/>
    <lineage>
        <taxon>Bacteria</taxon>
        <taxon>Bacillati</taxon>
        <taxon>Chloroflexota</taxon>
        <taxon>Candidatus Thermofontia</taxon>
        <taxon>Phototrophicales</taxon>
        <taxon>Phototrophicaceae</taxon>
        <taxon>Phototrophicus</taxon>
    </lineage>
</organism>
<protein>
    <recommendedName>
        <fullName evidence="2">histidine kinase</fullName>
        <ecNumber evidence="2">2.7.13.3</ecNumber>
    </recommendedName>
</protein>